<feature type="domain" description="NB-ARC" evidence="6">
    <location>
        <begin position="172"/>
        <end position="334"/>
    </location>
</feature>
<evidence type="ECO:0000256" key="4">
    <source>
        <dbReference type="ARBA" id="ARBA00022821"/>
    </source>
</evidence>
<proteinExistence type="predicted"/>
<evidence type="ECO:0000256" key="3">
    <source>
        <dbReference type="ARBA" id="ARBA00022741"/>
    </source>
</evidence>
<keyword evidence="4" id="KW-0611">Plant defense</keyword>
<dbReference type="Pfam" id="PF00931">
    <property type="entry name" value="NB-ARC"/>
    <property type="match status" value="1"/>
</dbReference>
<dbReference type="Gene3D" id="1.20.5.4130">
    <property type="match status" value="1"/>
</dbReference>
<dbReference type="InterPro" id="IPR041118">
    <property type="entry name" value="Rx_N"/>
</dbReference>
<comment type="caution">
    <text evidence="11">The sequence shown here is derived from an EMBL/GenBank/DDBJ whole genome shotgun (WGS) entry which is preliminary data.</text>
</comment>
<dbReference type="InterPro" id="IPR055414">
    <property type="entry name" value="LRR_R13L4/SHOC2-like"/>
</dbReference>
<dbReference type="GO" id="GO:0006952">
    <property type="term" value="P:defense response"/>
    <property type="evidence" value="ECO:0007669"/>
    <property type="project" value="UniProtKB-KW"/>
</dbReference>
<dbReference type="AlphaFoldDB" id="A0A540LDS3"/>
<evidence type="ECO:0000313" key="12">
    <source>
        <dbReference type="Proteomes" id="UP000315295"/>
    </source>
</evidence>
<dbReference type="EMBL" id="VIEB01000628">
    <property type="protein sequence ID" value="TQD84618.1"/>
    <property type="molecule type" value="Genomic_DNA"/>
</dbReference>
<dbReference type="InterPro" id="IPR036388">
    <property type="entry name" value="WH-like_DNA-bd_sf"/>
</dbReference>
<dbReference type="Gene3D" id="1.10.8.430">
    <property type="entry name" value="Helical domain of apoptotic protease-activating factors"/>
    <property type="match status" value="1"/>
</dbReference>
<dbReference type="Gene3D" id="3.80.10.10">
    <property type="entry name" value="Ribonuclease Inhibitor"/>
    <property type="match status" value="3"/>
</dbReference>
<dbReference type="InterPro" id="IPR058922">
    <property type="entry name" value="WHD_DRP"/>
</dbReference>
<dbReference type="GO" id="GO:0051707">
    <property type="term" value="P:response to other organism"/>
    <property type="evidence" value="ECO:0007669"/>
    <property type="project" value="UniProtKB-ARBA"/>
</dbReference>
<dbReference type="GO" id="GO:0005524">
    <property type="term" value="F:ATP binding"/>
    <property type="evidence" value="ECO:0007669"/>
    <property type="project" value="UniProtKB-KW"/>
</dbReference>
<feature type="domain" description="Disease resistance R13L4/SHOC-2-like LRR" evidence="9">
    <location>
        <begin position="962"/>
        <end position="1119"/>
    </location>
</feature>
<dbReference type="Gene3D" id="1.10.10.10">
    <property type="entry name" value="Winged helix-like DNA-binding domain superfamily/Winged helix DNA-binding domain"/>
    <property type="match status" value="1"/>
</dbReference>
<dbReference type="InterPro" id="IPR056789">
    <property type="entry name" value="LRR_R13L1-DRL21"/>
</dbReference>
<sequence>MAEGVLFNVAAQIIERLGSLAFQEIGLIWGVQDELHKLQEIVAGFQGVLLDAEQKQTNNEVKLWLESVEDAVYEADDLLDEFNTEAQQRQMMCGNSKMSKKVRLFFSSSNQLAFRLTMGHKIKDINKRLREVASRRAFLSLEVNREDTRFIIRERVAHSYVPKENIIGRDEDKKAIIQLLLDPISTENVSTISIVGFGGLGKTALAQLIFNDEVIQNHFELKIWSCVSNVFELDIVVKKILKVDKIDMDELQNDLRRKVDGKKYLIVLDDVWNENREKWLSLKYLLMGGGRGSRILITTRSETVATISDTAKPYSLRGLNQEDSWSLFKEMTFEDGKEPENSTIKAIGKEVARKCHGVPLAIRTIGGMLRTKYHETEWLNFKENKLSRINQEENEILPTLKLSYDVLPSHLKHCFAYCSLFPPDYVISVPMLIRLWVAQGFIKSSGENDGLEDVAYEYFMELLCRSFFQEEKDEFGIIKSCKMHDLMNELAVSMSGVGSAVVDLNRKKFHEKLRHVSFNFHVYSSKWEVPTSLLNTKKIRTFLLPCQKYIGSPEDNSFCATIVSNFKSLRMLSLDGMGIKKLPNCLKKVKHLRYLDLSGNLIKRLPDWILGLSNLETLDLSWCESLVELPRDIKKMINLRHLLLEGCDGLTRMPRGLGELNGLRTLNTFVFSENNSLLRGSAAGLGELGRLKELRGKLYIIKLRHEKDVISESNVGTPLKEKQHLHSLYLGWKRGEDVNAIDEKDIIMSMEVLQPHSNLKKLSVFDYGGVRFPSWFSSLTNLVDLTLWGCHRCQHLPPLDHFPSLKFLQLEGFEKLEYISDNTSSSNSMSDEMMTSLEFLGVENCPVLKGWWRAHTHNNASSSSSTENLSLPSFPSLSQLTISKCPNLTSMPLYPNVERIDLNGCSSKVVHSLFVRGASDITHDVGVDVSASSSSPHLSKLTRMSLIKIEDLECLTSQGMGSVPSLQSLCIADCPNLALLPYHGMGNLASFRELTVMNCSNLTSMSERIANLTSLQKLTIGDYSDLTLPPEVVVNLPSLQSLTIASFPNLVSLPEEISNLTSLQHLAIQRCSDLASLPEGIRRLPNLNRLQIWVCPMLSERCKEETGEDWPKIAHIPSISIH</sequence>
<gene>
    <name evidence="11" type="ORF">C1H46_029820</name>
</gene>
<dbReference type="InterPro" id="IPR001611">
    <property type="entry name" value="Leu-rich_rpt"/>
</dbReference>
<evidence type="ECO:0000313" key="11">
    <source>
        <dbReference type="EMBL" id="TQD84618.1"/>
    </source>
</evidence>
<dbReference type="Pfam" id="PF23598">
    <property type="entry name" value="LRR_14"/>
    <property type="match status" value="1"/>
</dbReference>
<accession>A0A540LDS3</accession>
<evidence type="ECO:0000259" key="6">
    <source>
        <dbReference type="Pfam" id="PF00931"/>
    </source>
</evidence>
<dbReference type="GO" id="GO:0043531">
    <property type="term" value="F:ADP binding"/>
    <property type="evidence" value="ECO:0007669"/>
    <property type="project" value="InterPro"/>
</dbReference>
<dbReference type="FunFam" id="1.10.10.10:FF:000322">
    <property type="entry name" value="Probable disease resistance protein At1g63360"/>
    <property type="match status" value="1"/>
</dbReference>
<dbReference type="Gene3D" id="3.40.50.300">
    <property type="entry name" value="P-loop containing nucleotide triphosphate hydrolases"/>
    <property type="match status" value="1"/>
</dbReference>
<dbReference type="InterPro" id="IPR032675">
    <property type="entry name" value="LRR_dom_sf"/>
</dbReference>
<dbReference type="InterPro" id="IPR038005">
    <property type="entry name" value="RX-like_CC"/>
</dbReference>
<feature type="domain" description="R13L1/DRL21-like LRR repeat region" evidence="10">
    <location>
        <begin position="685"/>
        <end position="812"/>
    </location>
</feature>
<protein>
    <recommendedName>
        <fullName evidence="13">Disease resistance protein RGA3</fullName>
    </recommendedName>
</protein>
<dbReference type="InterPro" id="IPR042197">
    <property type="entry name" value="Apaf_helical"/>
</dbReference>
<keyword evidence="5" id="KW-0067">ATP-binding</keyword>
<dbReference type="SUPFAM" id="SSF52047">
    <property type="entry name" value="RNI-like"/>
    <property type="match status" value="1"/>
</dbReference>
<evidence type="ECO:0000256" key="5">
    <source>
        <dbReference type="ARBA" id="ARBA00022840"/>
    </source>
</evidence>
<dbReference type="PANTHER" id="PTHR36766">
    <property type="entry name" value="PLANT BROAD-SPECTRUM MILDEW RESISTANCE PROTEIN RPW8"/>
    <property type="match status" value="1"/>
</dbReference>
<keyword evidence="3" id="KW-0547">Nucleotide-binding</keyword>
<dbReference type="Pfam" id="PF23559">
    <property type="entry name" value="WHD_DRP"/>
    <property type="match status" value="1"/>
</dbReference>
<dbReference type="PROSITE" id="PS51450">
    <property type="entry name" value="LRR"/>
    <property type="match status" value="1"/>
</dbReference>
<dbReference type="InterPro" id="IPR002182">
    <property type="entry name" value="NB-ARC"/>
</dbReference>
<dbReference type="SUPFAM" id="SSF52540">
    <property type="entry name" value="P-loop containing nucleoside triphosphate hydrolases"/>
    <property type="match status" value="1"/>
</dbReference>
<keyword evidence="2" id="KW-0677">Repeat</keyword>
<evidence type="ECO:0000259" key="9">
    <source>
        <dbReference type="Pfam" id="PF23598"/>
    </source>
</evidence>
<keyword evidence="1" id="KW-0433">Leucine-rich repeat</keyword>
<evidence type="ECO:0000259" key="7">
    <source>
        <dbReference type="Pfam" id="PF18052"/>
    </source>
</evidence>
<dbReference type="Pfam" id="PF13855">
    <property type="entry name" value="LRR_8"/>
    <property type="match status" value="1"/>
</dbReference>
<evidence type="ECO:0000259" key="10">
    <source>
        <dbReference type="Pfam" id="PF25019"/>
    </source>
</evidence>
<feature type="domain" description="Disease resistance N-terminal" evidence="7">
    <location>
        <begin position="12"/>
        <end position="97"/>
    </location>
</feature>
<name>A0A540LDS3_MALBA</name>
<dbReference type="PRINTS" id="PR00364">
    <property type="entry name" value="DISEASERSIST"/>
</dbReference>
<dbReference type="Proteomes" id="UP000315295">
    <property type="component" value="Unassembled WGS sequence"/>
</dbReference>
<evidence type="ECO:0000256" key="2">
    <source>
        <dbReference type="ARBA" id="ARBA00022737"/>
    </source>
</evidence>
<reference evidence="11 12" key="1">
    <citation type="journal article" date="2019" name="G3 (Bethesda)">
        <title>Sequencing of a Wild Apple (Malus baccata) Genome Unravels the Differences Between Cultivated and Wild Apple Species Regarding Disease Resistance and Cold Tolerance.</title>
        <authorList>
            <person name="Chen X."/>
        </authorList>
    </citation>
    <scope>NUCLEOTIDE SEQUENCE [LARGE SCALE GENOMIC DNA]</scope>
    <source>
        <strain evidence="12">cv. Shandingzi</strain>
        <tissue evidence="11">Leaves</tissue>
    </source>
</reference>
<feature type="domain" description="Disease resistance protein winged helix" evidence="8">
    <location>
        <begin position="420"/>
        <end position="491"/>
    </location>
</feature>
<dbReference type="SUPFAM" id="SSF52058">
    <property type="entry name" value="L domain-like"/>
    <property type="match status" value="1"/>
</dbReference>
<dbReference type="Pfam" id="PF25019">
    <property type="entry name" value="LRR_R13L1-DRL21"/>
    <property type="match status" value="1"/>
</dbReference>
<dbReference type="Pfam" id="PF18052">
    <property type="entry name" value="Rx_N"/>
    <property type="match status" value="1"/>
</dbReference>
<dbReference type="InterPro" id="IPR027417">
    <property type="entry name" value="P-loop_NTPase"/>
</dbReference>
<evidence type="ECO:0000256" key="1">
    <source>
        <dbReference type="ARBA" id="ARBA00022614"/>
    </source>
</evidence>
<organism evidence="11 12">
    <name type="scientific">Malus baccata</name>
    <name type="common">Siberian crab apple</name>
    <name type="synonym">Pyrus baccata</name>
    <dbReference type="NCBI Taxonomy" id="106549"/>
    <lineage>
        <taxon>Eukaryota</taxon>
        <taxon>Viridiplantae</taxon>
        <taxon>Streptophyta</taxon>
        <taxon>Embryophyta</taxon>
        <taxon>Tracheophyta</taxon>
        <taxon>Spermatophyta</taxon>
        <taxon>Magnoliopsida</taxon>
        <taxon>eudicotyledons</taxon>
        <taxon>Gunneridae</taxon>
        <taxon>Pentapetalae</taxon>
        <taxon>rosids</taxon>
        <taxon>fabids</taxon>
        <taxon>Rosales</taxon>
        <taxon>Rosaceae</taxon>
        <taxon>Amygdaloideae</taxon>
        <taxon>Maleae</taxon>
        <taxon>Malus</taxon>
    </lineage>
</organism>
<evidence type="ECO:0008006" key="13">
    <source>
        <dbReference type="Google" id="ProtNLM"/>
    </source>
</evidence>
<keyword evidence="12" id="KW-1185">Reference proteome</keyword>
<dbReference type="CDD" id="cd14798">
    <property type="entry name" value="RX-CC_like"/>
    <property type="match status" value="1"/>
</dbReference>
<evidence type="ECO:0000259" key="8">
    <source>
        <dbReference type="Pfam" id="PF23559"/>
    </source>
</evidence>
<dbReference type="PANTHER" id="PTHR36766:SF38">
    <property type="entry name" value="DISEASE RESISTANCE PROTEIN RGA3"/>
    <property type="match status" value="1"/>
</dbReference>